<evidence type="ECO:0000256" key="1">
    <source>
        <dbReference type="ARBA" id="ARBA00022737"/>
    </source>
</evidence>
<evidence type="ECO:0000313" key="3">
    <source>
        <dbReference type="EMBL" id="ERL08092.1"/>
    </source>
</evidence>
<dbReference type="InterPro" id="IPR046348">
    <property type="entry name" value="SIS_dom_sf"/>
</dbReference>
<dbReference type="PATRIC" id="fig|1125712.3.peg.1404"/>
<protein>
    <submittedName>
        <fullName evidence="3">SIS domain protein</fullName>
    </submittedName>
</protein>
<dbReference type="Pfam" id="PF01380">
    <property type="entry name" value="SIS"/>
    <property type="match status" value="1"/>
</dbReference>
<evidence type="ECO:0000313" key="4">
    <source>
        <dbReference type="Proteomes" id="UP000016638"/>
    </source>
</evidence>
<name>U2UYA5_9ACTN</name>
<keyword evidence="4" id="KW-1185">Reference proteome</keyword>
<dbReference type="GO" id="GO:0006002">
    <property type="term" value="P:fructose 6-phosphate metabolic process"/>
    <property type="evidence" value="ECO:0007669"/>
    <property type="project" value="TreeGrafter"/>
</dbReference>
<dbReference type="Proteomes" id="UP000016638">
    <property type="component" value="Unassembled WGS sequence"/>
</dbReference>
<dbReference type="InterPro" id="IPR035466">
    <property type="entry name" value="GlmS/AgaS_SIS"/>
</dbReference>
<dbReference type="Gene3D" id="3.40.50.10490">
    <property type="entry name" value="Glucose-6-phosphate isomerase like protein, domain 1"/>
    <property type="match status" value="2"/>
</dbReference>
<dbReference type="AlphaFoldDB" id="U2UYA5"/>
<reference evidence="3 4" key="1">
    <citation type="submission" date="2013-08" db="EMBL/GenBank/DDBJ databases">
        <authorList>
            <person name="Durkin A.S."/>
            <person name="Haft D.R."/>
            <person name="McCorrison J."/>
            <person name="Torralba M."/>
            <person name="Gillis M."/>
            <person name="Haft D.H."/>
            <person name="Methe B."/>
            <person name="Sutton G."/>
            <person name="Nelson K.E."/>
        </authorList>
    </citation>
    <scope>NUCLEOTIDE SEQUENCE [LARGE SCALE GENOMIC DNA]</scope>
    <source>
        <strain evidence="3 4">F0195</strain>
    </source>
</reference>
<dbReference type="STRING" id="1125712.HMPREF1316_2512"/>
<dbReference type="PROSITE" id="PS51464">
    <property type="entry name" value="SIS"/>
    <property type="match status" value="1"/>
</dbReference>
<organism evidence="3 4">
    <name type="scientific">Olsenella profusa F0195</name>
    <dbReference type="NCBI Taxonomy" id="1125712"/>
    <lineage>
        <taxon>Bacteria</taxon>
        <taxon>Bacillati</taxon>
        <taxon>Actinomycetota</taxon>
        <taxon>Coriobacteriia</taxon>
        <taxon>Coriobacteriales</taxon>
        <taxon>Atopobiaceae</taxon>
        <taxon>Olsenella</taxon>
    </lineage>
</organism>
<dbReference type="GO" id="GO:0006487">
    <property type="term" value="P:protein N-linked glycosylation"/>
    <property type="evidence" value="ECO:0007669"/>
    <property type="project" value="TreeGrafter"/>
</dbReference>
<sequence length="372" mass="41443">MTEEKTKPTMLTYIESTPDQLAANIANRGDLTRDLVRAYVDGGFERVFIVACGSSANASQCAKPFMVKYLGYDVQIVPPETFCCYEHVLGPTDFVFAISQTGCSTNTIAALDKLRELGRPSIGLTGNPDSDFKDHASILVDYGVGKENVSYVTRGVSTLALFLMLFALEASHAKGLIDDRKYDDVVSELKKAPDRHRVMQKKTHAFYESHKAVLTSMDVVYSCGFAQGYGLACESALKMGETIKVPSFAYEAEEYIHGPNLQITPNYTFFFYDDLGVSGDRLRTIWRATRSVSDETYCITGSKEIDEEHAIRMPFDDVCEPMLEPVYVLPVCQIIAYRASVDLDSWDNHPMFSEFSKIAVTKTASISHVMPY</sequence>
<dbReference type="RefSeq" id="WP_021726269.1">
    <property type="nucleotide sequence ID" value="NZ_AWEZ01000046.1"/>
</dbReference>
<dbReference type="InterPro" id="IPR001347">
    <property type="entry name" value="SIS_dom"/>
</dbReference>
<evidence type="ECO:0000259" key="2">
    <source>
        <dbReference type="PROSITE" id="PS51464"/>
    </source>
</evidence>
<comment type="caution">
    <text evidence="3">The sequence shown here is derived from an EMBL/GenBank/DDBJ whole genome shotgun (WGS) entry which is preliminary data.</text>
</comment>
<feature type="domain" description="SIS" evidence="2">
    <location>
        <begin position="35"/>
        <end position="181"/>
    </location>
</feature>
<dbReference type="PANTHER" id="PTHR10937">
    <property type="entry name" value="GLUCOSAMINE--FRUCTOSE-6-PHOSPHATE AMINOTRANSFERASE, ISOMERIZING"/>
    <property type="match status" value="1"/>
</dbReference>
<dbReference type="eggNOG" id="COG0449">
    <property type="taxonomic scope" value="Bacteria"/>
</dbReference>
<proteinExistence type="predicted"/>
<dbReference type="GO" id="GO:0097367">
    <property type="term" value="F:carbohydrate derivative binding"/>
    <property type="evidence" value="ECO:0007669"/>
    <property type="project" value="InterPro"/>
</dbReference>
<dbReference type="SUPFAM" id="SSF53697">
    <property type="entry name" value="SIS domain"/>
    <property type="match status" value="1"/>
</dbReference>
<dbReference type="GO" id="GO:0006047">
    <property type="term" value="P:UDP-N-acetylglucosamine metabolic process"/>
    <property type="evidence" value="ECO:0007669"/>
    <property type="project" value="TreeGrafter"/>
</dbReference>
<dbReference type="OrthoDB" id="9779207at2"/>
<accession>U2UYA5</accession>
<dbReference type="CDD" id="cd05008">
    <property type="entry name" value="SIS_GlmS_GlmD_1"/>
    <property type="match status" value="1"/>
</dbReference>
<dbReference type="GO" id="GO:0004360">
    <property type="term" value="F:glutamine-fructose-6-phosphate transaminase (isomerizing) activity"/>
    <property type="evidence" value="ECO:0007669"/>
    <property type="project" value="TreeGrafter"/>
</dbReference>
<keyword evidence="1" id="KW-0677">Repeat</keyword>
<dbReference type="EMBL" id="AWEZ01000046">
    <property type="protein sequence ID" value="ERL08092.1"/>
    <property type="molecule type" value="Genomic_DNA"/>
</dbReference>
<gene>
    <name evidence="3" type="ORF">HMPREF1316_2512</name>
</gene>
<dbReference type="PANTHER" id="PTHR10937:SF17">
    <property type="entry name" value="GLUCOSAMINE-FRUCTOSE-6-PHOSPHATE AMINOTRANSFERASE"/>
    <property type="match status" value="1"/>
</dbReference>